<protein>
    <submittedName>
        <fullName evidence="15">AGRG3 protein</fullName>
    </submittedName>
</protein>
<evidence type="ECO:0000256" key="9">
    <source>
        <dbReference type="ARBA" id="ARBA00023170"/>
    </source>
</evidence>
<evidence type="ECO:0000256" key="11">
    <source>
        <dbReference type="ARBA" id="ARBA00023224"/>
    </source>
</evidence>
<feature type="transmembrane region" description="Helical" evidence="12">
    <location>
        <begin position="219"/>
        <end position="240"/>
    </location>
</feature>
<proteinExistence type="predicted"/>
<evidence type="ECO:0000256" key="2">
    <source>
        <dbReference type="ARBA" id="ARBA00022475"/>
    </source>
</evidence>
<dbReference type="PRINTS" id="PR00249">
    <property type="entry name" value="GPCRSECRETIN"/>
</dbReference>
<keyword evidence="5 12" id="KW-1133">Transmembrane helix</keyword>
<feature type="domain" description="GAIN-B" evidence="13">
    <location>
        <begin position="29"/>
        <end position="176"/>
    </location>
</feature>
<comment type="subcellular location">
    <subcellularLocation>
        <location evidence="1">Cell membrane</location>
        <topology evidence="1">Multi-pass membrane protein</topology>
    </subcellularLocation>
</comment>
<dbReference type="Gene3D" id="2.60.220.50">
    <property type="match status" value="1"/>
</dbReference>
<dbReference type="PROSITE" id="PS50221">
    <property type="entry name" value="GAIN_B"/>
    <property type="match status" value="1"/>
</dbReference>
<evidence type="ECO:0000256" key="12">
    <source>
        <dbReference type="SAM" id="Phobius"/>
    </source>
</evidence>
<evidence type="ECO:0000313" key="16">
    <source>
        <dbReference type="Proteomes" id="UP000589485"/>
    </source>
</evidence>
<dbReference type="OrthoDB" id="6134459at2759"/>
<dbReference type="GO" id="GO:0005886">
    <property type="term" value="C:plasma membrane"/>
    <property type="evidence" value="ECO:0007669"/>
    <property type="project" value="UniProtKB-SubCell"/>
</dbReference>
<feature type="non-terminal residue" evidence="15">
    <location>
        <position position="1"/>
    </location>
</feature>
<keyword evidence="4" id="KW-0732">Signal</keyword>
<comment type="caution">
    <text evidence="15">The sequence shown here is derived from an EMBL/GenBank/DDBJ whole genome shotgun (WGS) entry which is preliminary data.</text>
</comment>
<dbReference type="EMBL" id="VZSY01000191">
    <property type="protein sequence ID" value="NXA08392.1"/>
    <property type="molecule type" value="Genomic_DNA"/>
</dbReference>
<dbReference type="GO" id="GO:0004930">
    <property type="term" value="F:G protein-coupled receptor activity"/>
    <property type="evidence" value="ECO:0007669"/>
    <property type="project" value="UniProtKB-KW"/>
</dbReference>
<dbReference type="AlphaFoldDB" id="A0A7K7SXB8"/>
<dbReference type="GO" id="GO:0007189">
    <property type="term" value="P:adenylate cyclase-activating G protein-coupled receptor signaling pathway"/>
    <property type="evidence" value="ECO:0007669"/>
    <property type="project" value="TreeGrafter"/>
</dbReference>
<evidence type="ECO:0000259" key="13">
    <source>
        <dbReference type="PROSITE" id="PS50221"/>
    </source>
</evidence>
<gene>
    <name evidence="15" type="primary">Adgrg3</name>
    <name evidence="15" type="ORF">SAPAEN_R10580</name>
</gene>
<sequence length="467" mass="51367">VSGVLQSRLAGLKTLLLNVSRAAAHDVLVKFSPTEGPSKLNTTEKGKAGKIHLPREIFRSLSSQIVRVVVTVLNIQKLDMFKEVNQTGQVLDNTVVGITVGDTSISGLQDPVQLTFTHRKLPRGVTPQCVFWDPSKGQAGGWHSSGCVTQSGDKETVCSCNHLTFFTLLLNPALDSSTAQSLMAVATAGCAVAMAFSIFTIAFCIFIRCRFRFEETLRINLGLHINLVASLFLLNLAFLLNSSLSGKTQPRTCRVLGGLTHYSLLCCFTWMALEGFQLYLLFVKVLGIYIHHYLAKMSLLGWGFPILVVGVAGVIGSYGEYSIQTTDHRVIAHLCWITSKHLLVHYITNCGYFSLIFLFNMAVFGVVTHKSCSLQSTGAVQGDRKPWKVTLVAAGLFCLLGATWALAFLTYGISSVPVLYLFTILNSLQGIFIFIWLVVLYYPRTKETTGSLSYIMRHDKNTTVSQD</sequence>
<dbReference type="InterPro" id="IPR000203">
    <property type="entry name" value="GPS"/>
</dbReference>
<evidence type="ECO:0000313" key="15">
    <source>
        <dbReference type="EMBL" id="NXA08392.1"/>
    </source>
</evidence>
<dbReference type="InterPro" id="IPR000832">
    <property type="entry name" value="GPCR_2_secretin-like"/>
</dbReference>
<keyword evidence="6" id="KW-0297">G-protein coupled receptor</keyword>
<evidence type="ECO:0000256" key="5">
    <source>
        <dbReference type="ARBA" id="ARBA00022989"/>
    </source>
</evidence>
<keyword evidence="11" id="KW-0807">Transducer</keyword>
<feature type="transmembrane region" description="Helical" evidence="12">
    <location>
        <begin position="419"/>
        <end position="442"/>
    </location>
</feature>
<dbReference type="Gene3D" id="1.20.1070.10">
    <property type="entry name" value="Rhodopsin 7-helix transmembrane proteins"/>
    <property type="match status" value="1"/>
</dbReference>
<keyword evidence="7 12" id="KW-0472">Membrane</keyword>
<feature type="transmembrane region" description="Helical" evidence="12">
    <location>
        <begin position="299"/>
        <end position="319"/>
    </location>
</feature>
<organism evidence="15 16">
    <name type="scientific">Sapayoa aenigma</name>
    <name type="common">broad-billed sapayoa</name>
    <dbReference type="NCBI Taxonomy" id="239371"/>
    <lineage>
        <taxon>Eukaryota</taxon>
        <taxon>Metazoa</taxon>
        <taxon>Chordata</taxon>
        <taxon>Craniata</taxon>
        <taxon>Vertebrata</taxon>
        <taxon>Euteleostomi</taxon>
        <taxon>Archelosauria</taxon>
        <taxon>Archosauria</taxon>
        <taxon>Dinosauria</taxon>
        <taxon>Saurischia</taxon>
        <taxon>Theropoda</taxon>
        <taxon>Coelurosauria</taxon>
        <taxon>Aves</taxon>
        <taxon>Neognathae</taxon>
        <taxon>Neoaves</taxon>
        <taxon>Telluraves</taxon>
        <taxon>Australaves</taxon>
        <taxon>Passeriformes</taxon>
        <taxon>Tyrannidae</taxon>
        <taxon>Sapayoa</taxon>
    </lineage>
</organism>
<keyword evidence="10" id="KW-0325">Glycoprotein</keyword>
<dbReference type="InterPro" id="IPR003910">
    <property type="entry name" value="GPR1/GPR3/GPR5"/>
</dbReference>
<dbReference type="PANTHER" id="PTHR12011:SF285">
    <property type="entry name" value="ADHESION G PROTEIN-COUPLED RECEPTOR G3"/>
    <property type="match status" value="1"/>
</dbReference>
<evidence type="ECO:0000259" key="14">
    <source>
        <dbReference type="PROSITE" id="PS50261"/>
    </source>
</evidence>
<evidence type="ECO:0000256" key="3">
    <source>
        <dbReference type="ARBA" id="ARBA00022692"/>
    </source>
</evidence>
<evidence type="ECO:0000256" key="7">
    <source>
        <dbReference type="ARBA" id="ARBA00023136"/>
    </source>
</evidence>
<evidence type="ECO:0000256" key="4">
    <source>
        <dbReference type="ARBA" id="ARBA00022729"/>
    </source>
</evidence>
<keyword evidence="3 12" id="KW-0812">Transmembrane</keyword>
<dbReference type="SMART" id="SM00303">
    <property type="entry name" value="GPS"/>
    <property type="match status" value="1"/>
</dbReference>
<dbReference type="InterPro" id="IPR017981">
    <property type="entry name" value="GPCR_2-like_7TM"/>
</dbReference>
<evidence type="ECO:0000256" key="10">
    <source>
        <dbReference type="ARBA" id="ARBA00023180"/>
    </source>
</evidence>
<feature type="non-terminal residue" evidence="15">
    <location>
        <position position="467"/>
    </location>
</feature>
<keyword evidence="16" id="KW-1185">Reference proteome</keyword>
<dbReference type="PRINTS" id="PR01422">
    <property type="entry name" value="GPR56ORPHANR"/>
</dbReference>
<feature type="transmembrane region" description="Helical" evidence="12">
    <location>
        <begin position="389"/>
        <end position="413"/>
    </location>
</feature>
<dbReference type="Proteomes" id="UP000589485">
    <property type="component" value="Unassembled WGS sequence"/>
</dbReference>
<feature type="domain" description="G-protein coupled receptors family 2 profile 2" evidence="14">
    <location>
        <begin position="186"/>
        <end position="441"/>
    </location>
</feature>
<keyword evidence="2" id="KW-1003">Cell membrane</keyword>
<feature type="transmembrane region" description="Helical" evidence="12">
    <location>
        <begin position="182"/>
        <end position="207"/>
    </location>
</feature>
<feature type="transmembrane region" description="Helical" evidence="12">
    <location>
        <begin position="346"/>
        <end position="368"/>
    </location>
</feature>
<name>A0A7K7SXB8_9TYRA</name>
<keyword evidence="9" id="KW-0675">Receptor</keyword>
<keyword evidence="8" id="KW-1015">Disulfide bond</keyword>
<evidence type="ECO:0000256" key="8">
    <source>
        <dbReference type="ARBA" id="ARBA00023157"/>
    </source>
</evidence>
<dbReference type="Pfam" id="PF00002">
    <property type="entry name" value="7tm_2"/>
    <property type="match status" value="1"/>
</dbReference>
<feature type="transmembrane region" description="Helical" evidence="12">
    <location>
        <begin position="260"/>
        <end position="287"/>
    </location>
</feature>
<evidence type="ECO:0000256" key="1">
    <source>
        <dbReference type="ARBA" id="ARBA00004651"/>
    </source>
</evidence>
<dbReference type="GO" id="GO:0007166">
    <property type="term" value="P:cell surface receptor signaling pathway"/>
    <property type="evidence" value="ECO:0007669"/>
    <property type="project" value="InterPro"/>
</dbReference>
<dbReference type="InterPro" id="IPR046338">
    <property type="entry name" value="GAIN_dom_sf"/>
</dbReference>
<dbReference type="PANTHER" id="PTHR12011">
    <property type="entry name" value="ADHESION G-PROTEIN COUPLED RECEPTOR"/>
    <property type="match status" value="1"/>
</dbReference>
<evidence type="ECO:0000256" key="6">
    <source>
        <dbReference type="ARBA" id="ARBA00023040"/>
    </source>
</evidence>
<reference evidence="15 16" key="1">
    <citation type="submission" date="2019-09" db="EMBL/GenBank/DDBJ databases">
        <title>Bird 10,000 Genomes (B10K) Project - Family phase.</title>
        <authorList>
            <person name="Zhang G."/>
        </authorList>
    </citation>
    <scope>NUCLEOTIDE SEQUENCE [LARGE SCALE GENOMIC DNA]</scope>
    <source>
        <strain evidence="15">B10K-DU-030-41</strain>
        <tissue evidence="15">Muscle</tissue>
    </source>
</reference>
<dbReference type="PROSITE" id="PS50261">
    <property type="entry name" value="G_PROTEIN_RECEP_F2_4"/>
    <property type="match status" value="1"/>
</dbReference>
<accession>A0A7K7SXB8</accession>
<dbReference type="Pfam" id="PF01825">
    <property type="entry name" value="GPS"/>
    <property type="match status" value="1"/>
</dbReference>
<dbReference type="InterPro" id="IPR057244">
    <property type="entry name" value="GAIN_B"/>
</dbReference>